<dbReference type="VEuPathDB" id="MicrosporidiaDB:AEWD_090020"/>
<evidence type="ECO:0000256" key="2">
    <source>
        <dbReference type="SAM" id="Phobius"/>
    </source>
</evidence>
<feature type="transmembrane region" description="Helical" evidence="2">
    <location>
        <begin position="170"/>
        <end position="188"/>
    </location>
</feature>
<dbReference type="VEuPathDB" id="MicrosporidiaDB:ECU09_0020"/>
<keyword evidence="2" id="KW-0812">Transmembrane</keyword>
<gene>
    <name evidence="3" type="ORF">ECU09_0020</name>
</gene>
<dbReference type="EMBL" id="KC513614">
    <property type="protein sequence ID" value="AGE96231.1"/>
    <property type="molecule type" value="Genomic_DNA"/>
</dbReference>
<dbReference type="VEuPathDB" id="MicrosporidiaDB:M970_090020"/>
<dbReference type="Pfam" id="PF09591">
    <property type="entry name" value="DUF2463"/>
    <property type="match status" value="1"/>
</dbReference>
<reference evidence="3" key="1">
    <citation type="journal article" date="2013" name="Eukaryot. Cell">
        <title>Extremely Reduced Levels of Heterozygosity in the Vertebrate Pathogen Encephalitozoon cuniculi.</title>
        <authorList>
            <person name="Selman M."/>
            <person name="Sak B."/>
            <person name="Kvac M."/>
            <person name="Farinelli L."/>
            <person name="Weiss L.M."/>
            <person name="Corradi N."/>
        </authorList>
    </citation>
    <scope>NUCLEOTIDE SEQUENCE</scope>
</reference>
<organism evidence="3">
    <name type="scientific">Encephalitozoon cuniculi</name>
    <name type="common">Microsporidian parasite</name>
    <dbReference type="NCBI Taxonomy" id="6035"/>
    <lineage>
        <taxon>Eukaryota</taxon>
        <taxon>Fungi</taxon>
        <taxon>Fungi incertae sedis</taxon>
        <taxon>Microsporidia</taxon>
        <taxon>Unikaryonidae</taxon>
        <taxon>Encephalitozoon</taxon>
    </lineage>
</organism>
<feature type="transmembrane region" description="Helical" evidence="2">
    <location>
        <begin position="231"/>
        <end position="251"/>
    </location>
</feature>
<sequence>MDLINTSRLHETNKQFKNKNEATKLHWRTFFNNFGPFTSIIFSMLMYLIFSKNDFNGTPFLRFVGVLFPSLYSSMEYFLLLFDSWRSDHRVLLSLHGVLYLLLNTILFMFSFITIISTIAFTASKWNDNDDPATFTMAIPSFFVSFAYLLSISCDFSAKSVLSIGMSTNVPIDLLILLIPIIGTILLIEKSRYHFYFFIVPAILIPVRSLKERYFVSGKSSLSVAPWRTMVFVFMLILGIFVYAFLAYGSIEILYQYLCSFNKPPSQLGNE</sequence>
<evidence type="ECO:0000313" key="3">
    <source>
        <dbReference type="EMBL" id="AGE96231.1"/>
    </source>
</evidence>
<feature type="transmembrane region" description="Helical" evidence="2">
    <location>
        <begin position="30"/>
        <end position="50"/>
    </location>
</feature>
<accession>M1KLN4</accession>
<keyword evidence="2" id="KW-0472">Membrane</keyword>
<dbReference type="VEuPathDB" id="MicrosporidiaDB:AEWQ_090030"/>
<name>M1KLN4_ENCCN</name>
<dbReference type="InterPro" id="IPR019081">
    <property type="entry name" value="UPF0328"/>
</dbReference>
<proteinExistence type="inferred from homology"/>
<comment type="similarity">
    <text evidence="1">Belongs to the UPF0328 family.</text>
</comment>
<feature type="transmembrane region" description="Helical" evidence="2">
    <location>
        <begin position="62"/>
        <end position="85"/>
    </location>
</feature>
<evidence type="ECO:0000256" key="1">
    <source>
        <dbReference type="ARBA" id="ARBA00010346"/>
    </source>
</evidence>
<feature type="transmembrane region" description="Helical" evidence="2">
    <location>
        <begin position="97"/>
        <end position="123"/>
    </location>
</feature>
<protein>
    <submittedName>
        <fullName evidence="3">Uncharacterized protein</fullName>
    </submittedName>
</protein>
<dbReference type="VEuPathDB" id="MicrosporidiaDB:AEWR_090020"/>
<feature type="transmembrane region" description="Helical" evidence="2">
    <location>
        <begin position="194"/>
        <end position="210"/>
    </location>
</feature>
<dbReference type="AlphaFoldDB" id="M1KLN4"/>
<keyword evidence="2" id="KW-1133">Transmembrane helix</keyword>
<feature type="transmembrane region" description="Helical" evidence="2">
    <location>
        <begin position="135"/>
        <end position="158"/>
    </location>
</feature>